<gene>
    <name evidence="3" type="ORF">MALL_0656</name>
</gene>
<feature type="chain" id="PRO_5003067785" description="Lipoprotein" evidence="2">
    <location>
        <begin position="24"/>
        <end position="533"/>
    </location>
</feature>
<dbReference type="EMBL" id="ADNC01000007">
    <property type="protein sequence ID" value="EFF41582.1"/>
    <property type="molecule type" value="Genomic_DNA"/>
</dbReference>
<dbReference type="RefSeq" id="WP_005683271.1">
    <property type="nucleotide sequence ID" value="NZ_ADNC01000007.1"/>
</dbReference>
<accession>D4XVC6</accession>
<comment type="caution">
    <text evidence="3">The sequence shown here is derived from an EMBL/GenBank/DDBJ whole genome shotgun (WGS) entry which is preliminary data.</text>
</comment>
<keyword evidence="2" id="KW-0732">Signal</keyword>
<sequence length="533" mass="59064">MKVKLLKMLGVLATMPIAISAIACSPEATNNKENTSTDKDKKENKDNAGASTNTNTDAANANKEEKETTAKVEEDKRAQTDIDAIASKVSLKLTGDISEDIDLDYLLNNLDKAKLDGTFENNFTPLEVKNVNKAEKSLEVVFQLMSLTKKYASGLKAGSALISKEVTLKVTDVTFVKGKNSLADETEQKALDELAKKVKVTFTKPVPKTINLEYINNNLSNLKLEGNEGKSVIFKSVGQVDAAKKTVALKLTLADYSKTYKSGDKKDSPLQSKEVEYVVQGVNFTDAPATDASKPVELSPDDKKLQEEIDKVAEKIIVTIKQPVKKELTVSYLASNLDKLEIKNFDNSKYTFLIGKVENVDVSKKTATITVAIADLVKNYNSGELRGRSITSKDLVLNLTEIKFIDSTTETTPTTSNDKNEFEALKKLNEKTGFKKEGLLSIENFKWEEISKLETNKFIEVKYEGKQFKTEAGVVLTDVLTGHTVVPEKTYNHKTKAENKALLYKMSNDEVYIIYKTSPEVTLINYVHAFNLK</sequence>
<proteinExistence type="predicted"/>
<keyword evidence="4" id="KW-1185">Reference proteome</keyword>
<evidence type="ECO:0000313" key="4">
    <source>
        <dbReference type="Proteomes" id="UP000004757"/>
    </source>
</evidence>
<dbReference type="Proteomes" id="UP000004757">
    <property type="component" value="Unassembled WGS sequence"/>
</dbReference>
<feature type="signal peptide" evidence="2">
    <location>
        <begin position="1"/>
        <end position="23"/>
    </location>
</feature>
<evidence type="ECO:0000313" key="3">
    <source>
        <dbReference type="EMBL" id="EFF41582.1"/>
    </source>
</evidence>
<feature type="compositionally biased region" description="Basic and acidic residues" evidence="1">
    <location>
        <begin position="35"/>
        <end position="46"/>
    </location>
</feature>
<evidence type="ECO:0008006" key="5">
    <source>
        <dbReference type="Google" id="ProtNLM"/>
    </source>
</evidence>
<name>D4XVC6_9BACT</name>
<protein>
    <recommendedName>
        <fullName evidence="5">Lipoprotein</fullName>
    </recommendedName>
</protein>
<reference evidence="3 4" key="1">
    <citation type="submission" date="2010-03" db="EMBL/GenBank/DDBJ databases">
        <authorList>
            <person name="Glass J.I."/>
            <person name="Benders G.A."/>
            <person name="Durkin A.S."/>
            <person name="Farmerie W.G."/>
            <person name="Hlavinka K."/>
            <person name="Hostetler J."/>
            <person name="Jackson J."/>
            <person name="May M.A."/>
            <person name="Miller R.H."/>
            <person name="Paralanov V."/>
            <person name="Radune D."/>
            <person name="Szczypinski B."/>
            <person name="Brown D.R."/>
        </authorList>
    </citation>
    <scope>NUCLEOTIDE SEQUENCE [LARGE SCALE GENOMIC DNA]</scope>
    <source>
        <strain evidence="3 4">A21JP2</strain>
    </source>
</reference>
<feature type="compositionally biased region" description="Basic and acidic residues" evidence="1">
    <location>
        <begin position="62"/>
        <end position="76"/>
    </location>
</feature>
<organism evidence="3 4">
    <name type="scientific">Mycoplasmopsis alligatoris A21JP2</name>
    <dbReference type="NCBI Taxonomy" id="747682"/>
    <lineage>
        <taxon>Bacteria</taxon>
        <taxon>Bacillati</taxon>
        <taxon>Mycoplasmatota</taxon>
        <taxon>Mycoplasmoidales</taxon>
        <taxon>Metamycoplasmataceae</taxon>
        <taxon>Mycoplasmopsis</taxon>
    </lineage>
</organism>
<evidence type="ECO:0000256" key="2">
    <source>
        <dbReference type="SAM" id="SignalP"/>
    </source>
</evidence>
<evidence type="ECO:0000256" key="1">
    <source>
        <dbReference type="SAM" id="MobiDB-lite"/>
    </source>
</evidence>
<feature type="compositionally biased region" description="Low complexity" evidence="1">
    <location>
        <begin position="47"/>
        <end position="61"/>
    </location>
</feature>
<dbReference type="PROSITE" id="PS51257">
    <property type="entry name" value="PROKAR_LIPOPROTEIN"/>
    <property type="match status" value="1"/>
</dbReference>
<dbReference type="AlphaFoldDB" id="D4XVC6"/>
<feature type="region of interest" description="Disordered" evidence="1">
    <location>
        <begin position="28"/>
        <end position="76"/>
    </location>
</feature>